<dbReference type="WBParaSite" id="nOo.2.0.1.t03411-RA">
    <property type="protein sequence ID" value="nOo.2.0.1.t03411-RA"/>
    <property type="gene ID" value="nOo.2.0.1.g03411"/>
</dbReference>
<sequence>MLAYGICRIEAIHVRTLFSLIFYAKYCLRNLMDDGASSEMMADLLLVEETHHWQASQDNCGFRKHKSLYPSRRPLLLTKVRGHVQLEKEKGYSIGCDENSANLWLKPQARVERVAQFLGHKNSRCARMISSRIYCFSLHSSFPVLFSLVRQLESPIPLHCFLFVSYRQRTRYNTESCYAILKCIAPAQLKPVAGRAVYSHMVVSSSAVPSPALCSRPQNSITPDHYPMVPLGPNGGPLSNHAGSASSGMPFRGQFINHAIQMGLAPHVSDGEKWDGEKGGQNHDAQFWQKYWKFIFEALRTEVLHLLGGMILASQNSCIQGHAQLGILFVNIACLPSLHTKSFSILSKFHHLEQPNRNTRNFDGAKSEAFFIVLITDFGRNEDIYIDVHVHVHVCVHVHMCVCVCAHVVRALSRWLCACVKLEERKSTSKVVS</sequence>
<name>A0A182E5X6_ONCOC</name>
<accession>A0A182E5X6</accession>
<evidence type="ECO:0000313" key="1">
    <source>
        <dbReference type="EMBL" id="VDK69049.1"/>
    </source>
</evidence>
<evidence type="ECO:0000313" key="2">
    <source>
        <dbReference type="Proteomes" id="UP000271087"/>
    </source>
</evidence>
<dbReference type="AlphaFoldDB" id="A0A182E5X6"/>
<reference evidence="3" key="1">
    <citation type="submission" date="2016-06" db="UniProtKB">
        <authorList>
            <consortium name="WormBaseParasite"/>
        </authorList>
    </citation>
    <scope>IDENTIFICATION</scope>
</reference>
<reference evidence="1 2" key="2">
    <citation type="submission" date="2018-08" db="EMBL/GenBank/DDBJ databases">
        <authorList>
            <person name="Laetsch R D."/>
            <person name="Stevens L."/>
            <person name="Kumar S."/>
            <person name="Blaxter L. M."/>
        </authorList>
    </citation>
    <scope>NUCLEOTIDE SEQUENCE [LARGE SCALE GENOMIC DNA]</scope>
</reference>
<dbReference type="EMBL" id="UYRW01000645">
    <property type="protein sequence ID" value="VDK69049.1"/>
    <property type="molecule type" value="Genomic_DNA"/>
</dbReference>
<gene>
    <name evidence="1" type="ORF">NOO_LOCUS3411</name>
</gene>
<evidence type="ECO:0000313" key="3">
    <source>
        <dbReference type="WBParaSite" id="nOo.2.0.1.t03411-RA"/>
    </source>
</evidence>
<organism evidence="3">
    <name type="scientific">Onchocerca ochengi</name>
    <name type="common">Filarial nematode worm</name>
    <dbReference type="NCBI Taxonomy" id="42157"/>
    <lineage>
        <taxon>Eukaryota</taxon>
        <taxon>Metazoa</taxon>
        <taxon>Ecdysozoa</taxon>
        <taxon>Nematoda</taxon>
        <taxon>Chromadorea</taxon>
        <taxon>Rhabditida</taxon>
        <taxon>Spirurina</taxon>
        <taxon>Spiruromorpha</taxon>
        <taxon>Filarioidea</taxon>
        <taxon>Onchocercidae</taxon>
        <taxon>Onchocerca</taxon>
    </lineage>
</organism>
<dbReference type="Proteomes" id="UP000271087">
    <property type="component" value="Unassembled WGS sequence"/>
</dbReference>
<dbReference type="OrthoDB" id="5850414at2759"/>
<keyword evidence="2" id="KW-1185">Reference proteome</keyword>
<protein>
    <submittedName>
        <fullName evidence="3">Signal peptide protein</fullName>
    </submittedName>
</protein>
<proteinExistence type="predicted"/>